<sequence>MEDEIIFRDEDKDKPLGKQEVSISSIVLKGMIVAIILACAACTIQYIGAEKIKTKISEISLSRARMTQNEDTEEFRYYAINMTSYVCGFIVFVGSMILLDISMIKKVIGKVVEKRDKDLAYCWCVVGSFLMLLLLVIITGYNKMDSPKHIGVITFVSWPAITILNFMIFTFLTKKKDEIPNRKQEALFGKYVDR</sequence>
<dbReference type="STRING" id="39495.SAMN02745111_01788"/>
<feature type="transmembrane region" description="Helical" evidence="1">
    <location>
        <begin position="150"/>
        <end position="173"/>
    </location>
</feature>
<protein>
    <submittedName>
        <fullName evidence="2">Uncharacterized protein</fullName>
    </submittedName>
</protein>
<keyword evidence="1" id="KW-0812">Transmembrane</keyword>
<dbReference type="EMBL" id="FUXZ01000010">
    <property type="protein sequence ID" value="SKA69121.1"/>
    <property type="molecule type" value="Genomic_DNA"/>
</dbReference>
<evidence type="ECO:0000256" key="1">
    <source>
        <dbReference type="SAM" id="Phobius"/>
    </source>
</evidence>
<reference evidence="2 3" key="1">
    <citation type="submission" date="2017-02" db="EMBL/GenBank/DDBJ databases">
        <authorList>
            <person name="Peterson S.W."/>
        </authorList>
    </citation>
    <scope>NUCLEOTIDE SEQUENCE [LARGE SCALE GENOMIC DNA]</scope>
    <source>
        <strain evidence="2 3">ATCC 35992</strain>
    </source>
</reference>
<accession>A0A1T4VXA6</accession>
<proteinExistence type="predicted"/>
<keyword evidence="1" id="KW-0472">Membrane</keyword>
<keyword evidence="3" id="KW-1185">Reference proteome</keyword>
<gene>
    <name evidence="2" type="ORF">SAMN02745111_01788</name>
</gene>
<feature type="transmembrane region" description="Helical" evidence="1">
    <location>
        <begin position="75"/>
        <end position="99"/>
    </location>
</feature>
<keyword evidence="1" id="KW-1133">Transmembrane helix</keyword>
<dbReference type="AlphaFoldDB" id="A0A1T4VXA6"/>
<dbReference type="RefSeq" id="WP_078766637.1">
    <property type="nucleotide sequence ID" value="NZ_FUXZ01000010.1"/>
</dbReference>
<dbReference type="Gene3D" id="1.20.1070.10">
    <property type="entry name" value="Rhodopsin 7-helix transmembrane proteins"/>
    <property type="match status" value="1"/>
</dbReference>
<name>A0A1T4VXA6_9FIRM</name>
<evidence type="ECO:0000313" key="2">
    <source>
        <dbReference type="EMBL" id="SKA69121.1"/>
    </source>
</evidence>
<feature type="transmembrane region" description="Helical" evidence="1">
    <location>
        <begin position="119"/>
        <end position="138"/>
    </location>
</feature>
<dbReference type="Proteomes" id="UP000190814">
    <property type="component" value="Unassembled WGS sequence"/>
</dbReference>
<evidence type="ECO:0000313" key="3">
    <source>
        <dbReference type="Proteomes" id="UP000190814"/>
    </source>
</evidence>
<feature type="transmembrane region" description="Helical" evidence="1">
    <location>
        <begin position="21"/>
        <end position="47"/>
    </location>
</feature>
<dbReference type="SUPFAM" id="SSF81321">
    <property type="entry name" value="Family A G protein-coupled receptor-like"/>
    <property type="match status" value="1"/>
</dbReference>
<organism evidence="2 3">
    <name type="scientific">Eubacterium uniforme</name>
    <dbReference type="NCBI Taxonomy" id="39495"/>
    <lineage>
        <taxon>Bacteria</taxon>
        <taxon>Bacillati</taxon>
        <taxon>Bacillota</taxon>
        <taxon>Clostridia</taxon>
        <taxon>Eubacteriales</taxon>
        <taxon>Eubacteriaceae</taxon>
        <taxon>Eubacterium</taxon>
    </lineage>
</organism>